<sequence>MDEIRQHFRMIIQEKRETEERRREEEQRRIQEENEKRREHDFIRRTEEMRLLLEAGMEEKWRKQNKRVEEEAAAAKAKAEEARAKAEAAKQKPEEARVKAEEARMRSTGKSSDLLGDVERVITSTTVLLAMKGQIPWLRKYMARSDILPEMLDLKQAGHCWCLRDRKPMVKEDVRWKHGETARTSILTWLDEEWKKDAKVQRTIVFQGGEIWTDGWKKIKNLFGMTKVRIDGRPKKLATAKGELQRGTVCILLGITRTPTTTSKRLQELRDMVKKPFLFKGLAARSTNQLVGLYRTAGFFGDKKTKNDLRLKIDQAIRKKTRMGVRKRVQVKVVYDRRIVKRRIRETTEEVVTKCVADQAIANLIKSRIQVTWCRNRTVGEIIHNHRRHANVSEKTCVCQGVDLPIHEGHVMTRFSDLPDIPSFVRNAKNVTCHTETKSSGYFVNATVEATRHLKSCEGDVRIPTGGFLNGQDE</sequence>
<evidence type="ECO:0000313" key="2">
    <source>
        <dbReference type="EMBL" id="GBG75898.1"/>
    </source>
</evidence>
<reference evidence="2 3" key="1">
    <citation type="journal article" date="2018" name="Cell">
        <title>The Chara Genome: Secondary Complexity and Implications for Plant Terrestrialization.</title>
        <authorList>
            <person name="Nishiyama T."/>
            <person name="Sakayama H."/>
            <person name="Vries J.D."/>
            <person name="Buschmann H."/>
            <person name="Saint-Marcoux D."/>
            <person name="Ullrich K.K."/>
            <person name="Haas F.B."/>
            <person name="Vanderstraeten L."/>
            <person name="Becker D."/>
            <person name="Lang D."/>
            <person name="Vosolsobe S."/>
            <person name="Rombauts S."/>
            <person name="Wilhelmsson P.K.I."/>
            <person name="Janitza P."/>
            <person name="Kern R."/>
            <person name="Heyl A."/>
            <person name="Rumpler F."/>
            <person name="Villalobos L.I.A.C."/>
            <person name="Clay J.M."/>
            <person name="Skokan R."/>
            <person name="Toyoda A."/>
            <person name="Suzuki Y."/>
            <person name="Kagoshima H."/>
            <person name="Schijlen E."/>
            <person name="Tajeshwar N."/>
            <person name="Catarino B."/>
            <person name="Hetherington A.J."/>
            <person name="Saltykova A."/>
            <person name="Bonnot C."/>
            <person name="Breuninger H."/>
            <person name="Symeonidi A."/>
            <person name="Radhakrishnan G.V."/>
            <person name="Van Nieuwerburgh F."/>
            <person name="Deforce D."/>
            <person name="Chang C."/>
            <person name="Karol K.G."/>
            <person name="Hedrich R."/>
            <person name="Ulvskov P."/>
            <person name="Glockner G."/>
            <person name="Delwiche C.F."/>
            <person name="Petrasek J."/>
            <person name="Van de Peer Y."/>
            <person name="Friml J."/>
            <person name="Beilby M."/>
            <person name="Dolan L."/>
            <person name="Kohara Y."/>
            <person name="Sugano S."/>
            <person name="Fujiyama A."/>
            <person name="Delaux P.-M."/>
            <person name="Quint M."/>
            <person name="TheiBen G."/>
            <person name="Hagemann M."/>
            <person name="Harholt J."/>
            <person name="Dunand C."/>
            <person name="Zachgo S."/>
            <person name="Langdale J."/>
            <person name="Maumus F."/>
            <person name="Straeten D.V.D."/>
            <person name="Gould S.B."/>
            <person name="Rensing S.A."/>
        </authorList>
    </citation>
    <scope>NUCLEOTIDE SEQUENCE [LARGE SCALE GENOMIC DNA]</scope>
    <source>
        <strain evidence="2 3">S276</strain>
    </source>
</reference>
<dbReference type="EMBL" id="BFEA01000233">
    <property type="protein sequence ID" value="GBG75898.1"/>
    <property type="molecule type" value="Genomic_DNA"/>
</dbReference>
<evidence type="ECO:0000256" key="1">
    <source>
        <dbReference type="SAM" id="MobiDB-lite"/>
    </source>
</evidence>
<gene>
    <name evidence="2" type="ORF">CBR_g21140</name>
</gene>
<dbReference type="Proteomes" id="UP000265515">
    <property type="component" value="Unassembled WGS sequence"/>
</dbReference>
<dbReference type="AlphaFoldDB" id="A0A388L0W7"/>
<evidence type="ECO:0000313" key="3">
    <source>
        <dbReference type="Proteomes" id="UP000265515"/>
    </source>
</evidence>
<name>A0A388L0W7_CHABU</name>
<protein>
    <submittedName>
        <fullName evidence="2">Uncharacterized protein</fullName>
    </submittedName>
</protein>
<accession>A0A388L0W7</accession>
<organism evidence="2 3">
    <name type="scientific">Chara braunii</name>
    <name type="common">Braun's stonewort</name>
    <dbReference type="NCBI Taxonomy" id="69332"/>
    <lineage>
        <taxon>Eukaryota</taxon>
        <taxon>Viridiplantae</taxon>
        <taxon>Streptophyta</taxon>
        <taxon>Charophyceae</taxon>
        <taxon>Charales</taxon>
        <taxon>Characeae</taxon>
        <taxon>Chara</taxon>
    </lineage>
</organism>
<feature type="region of interest" description="Disordered" evidence="1">
    <location>
        <begin position="79"/>
        <end position="105"/>
    </location>
</feature>
<comment type="caution">
    <text evidence="2">The sequence shown here is derived from an EMBL/GenBank/DDBJ whole genome shotgun (WGS) entry which is preliminary data.</text>
</comment>
<keyword evidence="3" id="KW-1185">Reference proteome</keyword>
<proteinExistence type="predicted"/>
<dbReference type="Gramene" id="GBG75898">
    <property type="protein sequence ID" value="GBG75898"/>
    <property type="gene ID" value="CBR_g21140"/>
</dbReference>
<feature type="region of interest" description="Disordered" evidence="1">
    <location>
        <begin position="15"/>
        <end position="38"/>
    </location>
</feature>